<dbReference type="Pfam" id="PF24681">
    <property type="entry name" value="Kelch_KLHDC2_KLHL20_DRC7"/>
    <property type="match status" value="1"/>
</dbReference>
<protein>
    <submittedName>
        <fullName evidence="4">Kelch repeat-containing protein</fullName>
    </submittedName>
</protein>
<feature type="region of interest" description="Disordered" evidence="2">
    <location>
        <begin position="347"/>
        <end position="372"/>
    </location>
</feature>
<evidence type="ECO:0000313" key="4">
    <source>
        <dbReference type="EMBL" id="KAK1742071.1"/>
    </source>
</evidence>
<feature type="compositionally biased region" description="Acidic residues" evidence="2">
    <location>
        <begin position="447"/>
        <end position="461"/>
    </location>
</feature>
<feature type="compositionally biased region" description="Basic and acidic residues" evidence="2">
    <location>
        <begin position="504"/>
        <end position="518"/>
    </location>
</feature>
<feature type="compositionally biased region" description="Acidic residues" evidence="2">
    <location>
        <begin position="641"/>
        <end position="651"/>
    </location>
</feature>
<feature type="compositionally biased region" description="Basic and acidic residues" evidence="2">
    <location>
        <begin position="436"/>
        <end position="445"/>
    </location>
</feature>
<dbReference type="AlphaFoldDB" id="A0AAD8Y931"/>
<evidence type="ECO:0000259" key="3">
    <source>
        <dbReference type="Pfam" id="PF13422"/>
    </source>
</evidence>
<dbReference type="InterPro" id="IPR015915">
    <property type="entry name" value="Kelch-typ_b-propeller"/>
</dbReference>
<sequence>MGKKDKKKKDPEKTAALAAKKEAKADKAAVKRLQKEQDRLNSLSIQDSDRDDGKPQKPQEESLDSILASFRQRTKELETAVQEPIDTPFPCPPRGNFTLTLCPTNGLFYMFGGEYYDGSENLVFDELLRWNPDFKADNNDEQEGANENISDITDNNNNIDSYDTGKWTRIITPAPTPPPRCAHSAVFHNDGIYIFGGEMATAEKYHHYKDLWRLDVKKNTWEECKSRGGSPPAARSGHRAVAWRHYMIIFGGFQEELRADTRWFNDVHIFDFQTNIWCELKYNKLARLPPARSACNMTVCADALFIYGGYSKLKNANTGAGANKSEGITHIDCWMLPLKPLINASKSGPLSGASPPSWERISRKGEYPSQRAGTSAVLHKNKLLVFGGVLDSEGDQHKMESVFYDDLFALDMERRRWFAMRLKKASGGGRRRKKKDNQDDSKVENDGGNDSDNSEEEDEVPQNDAEAISSGWDLDKLRNDMFAFIDGNGNIVYEKIEDEDGEDDSNKIGEEEKTKEAPDLPTDATPVGKTVTKEKKQVGVKNVDKIDASAVMQVDSKGLPSTVTRQTPLPRINCAVAIKGNTLYIYGGVVEVGDREVTLDDCWSIDLNKRDKWTCIWPGQMHKQVWKGVDDDDSYISSDQGGDDDEDSLDEDFELDPIHEDDVNNDEKMTEEECNKAKKAAKKAKEKEKRRGVRHEITELKEKLGVDNAQRTPQMGESVAEFYARTTEYWSVEAAKSAGVAAADSGERLSTKELAREGFLLAKKRYEELKPVLERLDELEAMQQEGAEEKHKKKDKKKSSKKDRR</sequence>
<evidence type="ECO:0000256" key="2">
    <source>
        <dbReference type="SAM" id="MobiDB-lite"/>
    </source>
</evidence>
<feature type="region of interest" description="Disordered" evidence="2">
    <location>
        <begin position="427"/>
        <end position="471"/>
    </location>
</feature>
<organism evidence="4 5">
    <name type="scientific">Skeletonema marinoi</name>
    <dbReference type="NCBI Taxonomy" id="267567"/>
    <lineage>
        <taxon>Eukaryota</taxon>
        <taxon>Sar</taxon>
        <taxon>Stramenopiles</taxon>
        <taxon>Ochrophyta</taxon>
        <taxon>Bacillariophyta</taxon>
        <taxon>Coscinodiscophyceae</taxon>
        <taxon>Thalassiosirophycidae</taxon>
        <taxon>Thalassiosirales</taxon>
        <taxon>Skeletonemataceae</taxon>
        <taxon>Skeletonema</taxon>
        <taxon>Skeletonema marinoi-dohrnii complex</taxon>
    </lineage>
</organism>
<accession>A0AAD8Y931</accession>
<comment type="caution">
    <text evidence="4">The sequence shown here is derived from an EMBL/GenBank/DDBJ whole genome shotgun (WGS) entry which is preliminary data.</text>
</comment>
<dbReference type="PANTHER" id="PTHR46063:SF1">
    <property type="entry name" value="KELCH DOMAIN-CONTAINING PROTEIN 4"/>
    <property type="match status" value="1"/>
</dbReference>
<dbReference type="Gene3D" id="2.120.10.80">
    <property type="entry name" value="Kelch-type beta propeller"/>
    <property type="match status" value="2"/>
</dbReference>
<feature type="compositionally biased region" description="Basic and acidic residues" evidence="2">
    <location>
        <begin position="8"/>
        <end position="39"/>
    </location>
</feature>
<feature type="region of interest" description="Disordered" evidence="2">
    <location>
        <begin position="495"/>
        <end position="526"/>
    </location>
</feature>
<feature type="region of interest" description="Disordered" evidence="2">
    <location>
        <begin position="783"/>
        <end position="805"/>
    </location>
</feature>
<evidence type="ECO:0000256" key="1">
    <source>
        <dbReference type="SAM" id="Coils"/>
    </source>
</evidence>
<reference evidence="4" key="1">
    <citation type="submission" date="2023-06" db="EMBL/GenBank/DDBJ databases">
        <title>Survivors Of The Sea: Transcriptome response of Skeletonema marinoi to long-term dormancy.</title>
        <authorList>
            <person name="Pinder M.I.M."/>
            <person name="Kourtchenko O."/>
            <person name="Robertson E.K."/>
            <person name="Larsson T."/>
            <person name="Maumus F."/>
            <person name="Osuna-Cruz C.M."/>
            <person name="Vancaester E."/>
            <person name="Stenow R."/>
            <person name="Vandepoele K."/>
            <person name="Ploug H."/>
            <person name="Bruchert V."/>
            <person name="Godhe A."/>
            <person name="Topel M."/>
        </authorList>
    </citation>
    <scope>NUCLEOTIDE SEQUENCE</scope>
    <source>
        <strain evidence="4">R05AC</strain>
    </source>
</reference>
<gene>
    <name evidence="4" type="ORF">QTG54_007644</name>
</gene>
<feature type="domain" description="DUF4110" evidence="3">
    <location>
        <begin position="705"/>
        <end position="799"/>
    </location>
</feature>
<name>A0AAD8Y931_9STRA</name>
<keyword evidence="1" id="KW-0175">Coiled coil</keyword>
<feature type="compositionally biased region" description="Basic residues" evidence="2">
    <location>
        <begin position="791"/>
        <end position="805"/>
    </location>
</feature>
<proteinExistence type="predicted"/>
<dbReference type="Proteomes" id="UP001224775">
    <property type="component" value="Unassembled WGS sequence"/>
</dbReference>
<dbReference type="PANTHER" id="PTHR46063">
    <property type="entry name" value="KELCH DOMAIN-CONTAINING PROTEIN"/>
    <property type="match status" value="1"/>
</dbReference>
<feature type="compositionally biased region" description="Basic and acidic residues" evidence="2">
    <location>
        <begin position="47"/>
        <end position="60"/>
    </location>
</feature>
<feature type="coiled-coil region" evidence="1">
    <location>
        <begin position="667"/>
        <end position="703"/>
    </location>
</feature>
<dbReference type="InterPro" id="IPR025183">
    <property type="entry name" value="DUF4110"/>
</dbReference>
<feature type="region of interest" description="Disordered" evidence="2">
    <location>
        <begin position="1"/>
        <end position="63"/>
    </location>
</feature>
<dbReference type="EMBL" id="JATAAI010000012">
    <property type="protein sequence ID" value="KAK1742071.1"/>
    <property type="molecule type" value="Genomic_DNA"/>
</dbReference>
<dbReference type="InterPro" id="IPR052588">
    <property type="entry name" value="Kelch_domain_protein"/>
</dbReference>
<evidence type="ECO:0000313" key="5">
    <source>
        <dbReference type="Proteomes" id="UP001224775"/>
    </source>
</evidence>
<keyword evidence="5" id="KW-1185">Reference proteome</keyword>
<dbReference type="Pfam" id="PF13422">
    <property type="entry name" value="DUF4110"/>
    <property type="match status" value="1"/>
</dbReference>
<feature type="region of interest" description="Disordered" evidence="2">
    <location>
        <begin position="632"/>
        <end position="651"/>
    </location>
</feature>
<dbReference type="SUPFAM" id="SSF117281">
    <property type="entry name" value="Kelch motif"/>
    <property type="match status" value="1"/>
</dbReference>